<evidence type="ECO:0000256" key="4">
    <source>
        <dbReference type="ARBA" id="ARBA00022729"/>
    </source>
</evidence>
<evidence type="ECO:0000256" key="3">
    <source>
        <dbReference type="ARBA" id="ARBA00022525"/>
    </source>
</evidence>
<dbReference type="GO" id="GO:0005576">
    <property type="term" value="C:extracellular region"/>
    <property type="evidence" value="ECO:0007669"/>
    <property type="project" value="UniProtKB-SubCell"/>
</dbReference>
<sequence length="248" mass="27309">MGNQMLSRLMLVVLVVISCLGGSSNASGSDGKVLLEFYSESLCPYCANFAVNYLSKFFQNGLIDIVELRVIPYGNARIYGGGDIVCQHGEDECKLNIIQSCAIHHYPDVTQWFPFFFCLEKLATDLPRNAVFKNWKTCVDTSYVDLDTINSCFEGPLGDKLVRGNGAETDSLDPPHKYVPWVVVNGTPLYDEYEDVEKAVCQAYKGPLSKPTTCNRIGSASKTLKAGVCTKGLERVGDGSQAERAQYE</sequence>
<dbReference type="InterPro" id="IPR004911">
    <property type="entry name" value="Interferon-induced_GILT"/>
</dbReference>
<feature type="signal peptide" evidence="6">
    <location>
        <begin position="1"/>
        <end position="26"/>
    </location>
</feature>
<accession>A0ABD3HVX8</accession>
<evidence type="ECO:0000313" key="8">
    <source>
        <dbReference type="Proteomes" id="UP001633002"/>
    </source>
</evidence>
<feature type="chain" id="PRO_5044837332" description="Gamma-interferon-inducible lysosomal thiol reductase" evidence="6">
    <location>
        <begin position="27"/>
        <end position="248"/>
    </location>
</feature>
<keyword evidence="8" id="KW-1185">Reference proteome</keyword>
<evidence type="ECO:0008006" key="9">
    <source>
        <dbReference type="Google" id="ProtNLM"/>
    </source>
</evidence>
<dbReference type="Proteomes" id="UP001633002">
    <property type="component" value="Unassembled WGS sequence"/>
</dbReference>
<protein>
    <recommendedName>
        <fullName evidence="9">Gamma-interferon-inducible lysosomal thiol reductase</fullName>
    </recommendedName>
</protein>
<evidence type="ECO:0000256" key="6">
    <source>
        <dbReference type="SAM" id="SignalP"/>
    </source>
</evidence>
<dbReference type="Pfam" id="PF03227">
    <property type="entry name" value="GILT"/>
    <property type="match status" value="1"/>
</dbReference>
<name>A0ABD3HVX8_9MARC</name>
<dbReference type="EMBL" id="JBJQOH010000003">
    <property type="protein sequence ID" value="KAL3694914.1"/>
    <property type="molecule type" value="Genomic_DNA"/>
</dbReference>
<keyword evidence="5" id="KW-0325">Glycoprotein</keyword>
<proteinExistence type="inferred from homology"/>
<comment type="caution">
    <text evidence="7">The sequence shown here is derived from an EMBL/GenBank/DDBJ whole genome shotgun (WGS) entry which is preliminary data.</text>
</comment>
<keyword evidence="4 6" id="KW-0732">Signal</keyword>
<comment type="subcellular location">
    <subcellularLocation>
        <location evidence="1">Secreted</location>
    </subcellularLocation>
</comment>
<dbReference type="Gene3D" id="3.40.30.10">
    <property type="entry name" value="Glutaredoxin"/>
    <property type="match status" value="1"/>
</dbReference>
<reference evidence="7 8" key="1">
    <citation type="submission" date="2024-09" db="EMBL/GenBank/DDBJ databases">
        <title>Chromosome-scale assembly of Riccia sorocarpa.</title>
        <authorList>
            <person name="Paukszto L."/>
        </authorList>
    </citation>
    <scope>NUCLEOTIDE SEQUENCE [LARGE SCALE GENOMIC DNA]</scope>
    <source>
        <strain evidence="7">LP-2024</strain>
        <tissue evidence="7">Aerial parts of the thallus</tissue>
    </source>
</reference>
<dbReference type="PANTHER" id="PTHR13234">
    <property type="entry name" value="GAMMA-INTERFERON INDUCIBLE LYSOSOMAL THIOL REDUCTASE GILT"/>
    <property type="match status" value="1"/>
</dbReference>
<dbReference type="PANTHER" id="PTHR13234:SF8">
    <property type="entry name" value="GAMMA-INTERFERON-INDUCIBLE LYSOSOMAL THIOL REDUCTASE"/>
    <property type="match status" value="1"/>
</dbReference>
<evidence type="ECO:0000313" key="7">
    <source>
        <dbReference type="EMBL" id="KAL3694914.1"/>
    </source>
</evidence>
<evidence type="ECO:0000256" key="2">
    <source>
        <dbReference type="ARBA" id="ARBA00005679"/>
    </source>
</evidence>
<organism evidence="7 8">
    <name type="scientific">Riccia sorocarpa</name>
    <dbReference type="NCBI Taxonomy" id="122646"/>
    <lineage>
        <taxon>Eukaryota</taxon>
        <taxon>Viridiplantae</taxon>
        <taxon>Streptophyta</taxon>
        <taxon>Embryophyta</taxon>
        <taxon>Marchantiophyta</taxon>
        <taxon>Marchantiopsida</taxon>
        <taxon>Marchantiidae</taxon>
        <taxon>Marchantiales</taxon>
        <taxon>Ricciaceae</taxon>
        <taxon>Riccia</taxon>
    </lineage>
</organism>
<keyword evidence="3" id="KW-0964">Secreted</keyword>
<comment type="similarity">
    <text evidence="2">Belongs to the GILT family.</text>
</comment>
<evidence type="ECO:0000256" key="1">
    <source>
        <dbReference type="ARBA" id="ARBA00004613"/>
    </source>
</evidence>
<evidence type="ECO:0000256" key="5">
    <source>
        <dbReference type="ARBA" id="ARBA00023180"/>
    </source>
</evidence>
<dbReference type="AlphaFoldDB" id="A0ABD3HVX8"/>
<gene>
    <name evidence="7" type="ORF">R1sor_008565</name>
</gene>